<reference evidence="1" key="1">
    <citation type="journal article" date="2021" name="Microb. Physiol.">
        <title>Proteogenomic Insights into the Physiology of Marine, Sulfate-Reducing, Filamentous Desulfonema limicola and Desulfonema magnum.</title>
        <authorList>
            <person name="Schnaars V."/>
            <person name="Wohlbrand L."/>
            <person name="Scheve S."/>
            <person name="Hinrichs C."/>
            <person name="Reinhardt R."/>
            <person name="Rabus R."/>
        </authorList>
    </citation>
    <scope>NUCLEOTIDE SEQUENCE</scope>
    <source>
        <strain evidence="1">4be13</strain>
    </source>
</reference>
<accession>A0A975BNU7</accession>
<gene>
    <name evidence="1" type="ORF">dnm_051820</name>
</gene>
<evidence type="ECO:0000313" key="2">
    <source>
        <dbReference type="Proteomes" id="UP000663722"/>
    </source>
</evidence>
<dbReference type="AlphaFoldDB" id="A0A975BNU7"/>
<dbReference type="EMBL" id="CP061800">
    <property type="protein sequence ID" value="QTA89134.1"/>
    <property type="molecule type" value="Genomic_DNA"/>
</dbReference>
<keyword evidence="2" id="KW-1185">Reference proteome</keyword>
<dbReference type="KEGG" id="dmm:dnm_051820"/>
<sequence>MKSTDEFNTIKISPQKNVILVVLAGRMDTGGAREAVKKFKKGVDKLKPGFVSIVDITTYIPVSEDVHAIFKNAIKYALEHKMSRVIRVVADTPMSKIGSVEFNRIAQELDYVAEQVNSLEEAKKMLGWS</sequence>
<dbReference type="Proteomes" id="UP000663722">
    <property type="component" value="Chromosome"/>
</dbReference>
<proteinExistence type="predicted"/>
<evidence type="ECO:0000313" key="1">
    <source>
        <dbReference type="EMBL" id="QTA89134.1"/>
    </source>
</evidence>
<organism evidence="1 2">
    <name type="scientific">Desulfonema magnum</name>
    <dbReference type="NCBI Taxonomy" id="45655"/>
    <lineage>
        <taxon>Bacteria</taxon>
        <taxon>Pseudomonadati</taxon>
        <taxon>Thermodesulfobacteriota</taxon>
        <taxon>Desulfobacteria</taxon>
        <taxon>Desulfobacterales</taxon>
        <taxon>Desulfococcaceae</taxon>
        <taxon>Desulfonema</taxon>
    </lineage>
</organism>
<name>A0A975BNU7_9BACT</name>
<protein>
    <submittedName>
        <fullName evidence="1">Uncharacterized protein</fullName>
    </submittedName>
</protein>